<gene>
    <name evidence="1" type="ORF">L227DRAFT_655686</name>
</gene>
<dbReference type="Proteomes" id="UP000313359">
    <property type="component" value="Unassembled WGS sequence"/>
</dbReference>
<proteinExistence type="predicted"/>
<reference evidence="1" key="1">
    <citation type="journal article" date="2018" name="Genome Biol. Evol.">
        <title>Genomics and development of Lentinus tigrinus, a white-rot wood-decaying mushroom with dimorphic fruiting bodies.</title>
        <authorList>
            <person name="Wu B."/>
            <person name="Xu Z."/>
            <person name="Knudson A."/>
            <person name="Carlson A."/>
            <person name="Chen N."/>
            <person name="Kovaka S."/>
            <person name="LaButti K."/>
            <person name="Lipzen A."/>
            <person name="Pennachio C."/>
            <person name="Riley R."/>
            <person name="Schakwitz W."/>
            <person name="Umezawa K."/>
            <person name="Ohm R.A."/>
            <person name="Grigoriev I.V."/>
            <person name="Nagy L.G."/>
            <person name="Gibbons J."/>
            <person name="Hibbett D."/>
        </authorList>
    </citation>
    <scope>NUCLEOTIDE SEQUENCE [LARGE SCALE GENOMIC DNA]</scope>
    <source>
        <strain evidence="1">ALCF2SS1-6</strain>
    </source>
</reference>
<keyword evidence="2" id="KW-1185">Reference proteome</keyword>
<organism evidence="1 2">
    <name type="scientific">Lentinus tigrinus ALCF2SS1-6</name>
    <dbReference type="NCBI Taxonomy" id="1328759"/>
    <lineage>
        <taxon>Eukaryota</taxon>
        <taxon>Fungi</taxon>
        <taxon>Dikarya</taxon>
        <taxon>Basidiomycota</taxon>
        <taxon>Agaricomycotina</taxon>
        <taxon>Agaricomycetes</taxon>
        <taxon>Polyporales</taxon>
        <taxon>Polyporaceae</taxon>
        <taxon>Lentinus</taxon>
    </lineage>
</organism>
<evidence type="ECO:0000313" key="2">
    <source>
        <dbReference type="Proteomes" id="UP000313359"/>
    </source>
</evidence>
<sequence length="369" mass="40354">MDLLPIELLSSIFSFACTDGGYTGTSLSATSKYLNALSQPYALQSIALYGWPHIVAFSTSLQARNAAQTPPYLRLRCFHLYMTDRSSACPSRVCHDGLPGCNGDSYCDPSLRVVPGTSIYVGHAHNILTILGPQLRTLTLLLSEELNTFPSAGTVPTFPCLEELTIHSSFLRALTDNRSCMPRLRRLHIIQDIAFDYHFVSAVSTLAPALTHLRLSELSTAVYQTGDLIHHGVASLVGPSGELAGFSEALEKVILQFRHADSQVSCETISSGPLAAYSAAFFAAQLRSILSALWRYIQHDSKRRVVVLPTCMHRDEKMNPRGCSGTRAHLYEDVRRSWAACAAGEEGLWSIQESDVLLAYGLPGLPNLP</sequence>
<dbReference type="OrthoDB" id="2748701at2759"/>
<dbReference type="AlphaFoldDB" id="A0A5C2S345"/>
<evidence type="ECO:0000313" key="1">
    <source>
        <dbReference type="EMBL" id="RPD57289.1"/>
    </source>
</evidence>
<accession>A0A5C2S345</accession>
<name>A0A5C2S345_9APHY</name>
<dbReference type="EMBL" id="ML122282">
    <property type="protein sequence ID" value="RPD57289.1"/>
    <property type="molecule type" value="Genomic_DNA"/>
</dbReference>
<protein>
    <submittedName>
        <fullName evidence="1">Uncharacterized protein</fullName>
    </submittedName>
</protein>